<dbReference type="RefSeq" id="XP_067495919.1">
    <property type="nucleotide sequence ID" value="XM_067629949.1"/>
</dbReference>
<evidence type="ECO:0000313" key="2">
    <source>
        <dbReference type="Proteomes" id="UP000283090"/>
    </source>
</evidence>
<proteinExistence type="predicted"/>
<keyword evidence="2" id="KW-1185">Reference proteome</keyword>
<protein>
    <submittedName>
        <fullName evidence="1">Uncharacterized protein</fullName>
    </submittedName>
</protein>
<name>A0A437AGU0_ARTFL</name>
<comment type="caution">
    <text evidence="1">The sequence shown here is derived from an EMBL/GenBank/DDBJ whole genome shotgun (WGS) entry which is preliminary data.</text>
</comment>
<dbReference type="AlphaFoldDB" id="A0A437AGU0"/>
<dbReference type="EMBL" id="SAEB01000001">
    <property type="protein sequence ID" value="RVD90375.1"/>
    <property type="molecule type" value="Genomic_DNA"/>
</dbReference>
<reference evidence="1 2" key="1">
    <citation type="submission" date="2019-01" db="EMBL/GenBank/DDBJ databases">
        <title>Intercellular communication is required for trap formation in the nematode-trapping fungus Duddingtonia flagrans.</title>
        <authorList>
            <person name="Youssar L."/>
            <person name="Wernet V."/>
            <person name="Hensel N."/>
            <person name="Hildebrandt H.-G."/>
            <person name="Fischer R."/>
        </authorList>
    </citation>
    <scope>NUCLEOTIDE SEQUENCE [LARGE SCALE GENOMIC DNA]</scope>
    <source>
        <strain evidence="1 2">CBS H-5679</strain>
    </source>
</reference>
<dbReference type="VEuPathDB" id="FungiDB:DFL_001341"/>
<evidence type="ECO:0000313" key="1">
    <source>
        <dbReference type="EMBL" id="RVD90375.1"/>
    </source>
</evidence>
<gene>
    <name evidence="1" type="ORF">DFL_001341</name>
</gene>
<organism evidence="1 2">
    <name type="scientific">Arthrobotrys flagrans</name>
    <name type="common">Nematode-trapping fungus</name>
    <name type="synonym">Trichothecium flagrans</name>
    <dbReference type="NCBI Taxonomy" id="97331"/>
    <lineage>
        <taxon>Eukaryota</taxon>
        <taxon>Fungi</taxon>
        <taxon>Dikarya</taxon>
        <taxon>Ascomycota</taxon>
        <taxon>Pezizomycotina</taxon>
        <taxon>Orbiliomycetes</taxon>
        <taxon>Orbiliales</taxon>
        <taxon>Orbiliaceae</taxon>
        <taxon>Arthrobotrys</taxon>
    </lineage>
</organism>
<sequence>MRTGLGVHTLASPNFAGQKRSTKFMGVDIYRFGLRIHVLLHVFGLALVFACNHEIQSQDKDEIDQLYQNRYAQGLFKGCLGSRMRESPTSYDHV</sequence>
<dbReference type="Proteomes" id="UP000283090">
    <property type="component" value="Unassembled WGS sequence"/>
</dbReference>
<accession>A0A437AGU0</accession>
<dbReference type="GeneID" id="93583652"/>